<name>A0A8G2BWG4_9BACT</name>
<dbReference type="InterPro" id="IPR019734">
    <property type="entry name" value="TPR_rpt"/>
</dbReference>
<keyword evidence="3" id="KW-0732">Signal</keyword>
<comment type="caution">
    <text evidence="4">The sequence shown here is derived from an EMBL/GenBank/DDBJ whole genome shotgun (WGS) entry which is preliminary data.</text>
</comment>
<keyword evidence="1" id="KW-0677">Repeat</keyword>
<evidence type="ECO:0000256" key="1">
    <source>
        <dbReference type="ARBA" id="ARBA00022737"/>
    </source>
</evidence>
<accession>A0A8G2BWG4</accession>
<evidence type="ECO:0000313" key="4">
    <source>
        <dbReference type="EMBL" id="SEF87365.1"/>
    </source>
</evidence>
<dbReference type="SMART" id="SM00028">
    <property type="entry name" value="TPR"/>
    <property type="match status" value="4"/>
</dbReference>
<dbReference type="InterPro" id="IPR051685">
    <property type="entry name" value="Ycf3/AcsC/BcsC/TPR_MFPF"/>
</dbReference>
<keyword evidence="5" id="KW-1185">Reference proteome</keyword>
<keyword evidence="2" id="KW-0802">TPR repeat</keyword>
<dbReference type="Gene3D" id="1.25.40.10">
    <property type="entry name" value="Tetratricopeptide repeat domain"/>
    <property type="match status" value="3"/>
</dbReference>
<protein>
    <submittedName>
        <fullName evidence="4">Tetratricopeptide repeat-containing protein</fullName>
    </submittedName>
</protein>
<dbReference type="PANTHER" id="PTHR44943">
    <property type="entry name" value="CELLULOSE SYNTHASE OPERON PROTEIN C"/>
    <property type="match status" value="1"/>
</dbReference>
<evidence type="ECO:0000256" key="2">
    <source>
        <dbReference type="ARBA" id="ARBA00022803"/>
    </source>
</evidence>
<dbReference type="InterPro" id="IPR011990">
    <property type="entry name" value="TPR-like_helical_dom_sf"/>
</dbReference>
<feature type="signal peptide" evidence="3">
    <location>
        <begin position="1"/>
        <end position="20"/>
    </location>
</feature>
<dbReference type="PANTHER" id="PTHR44943:SF8">
    <property type="entry name" value="TPR REPEAT-CONTAINING PROTEIN MJ0263"/>
    <property type="match status" value="1"/>
</dbReference>
<dbReference type="Proteomes" id="UP000236725">
    <property type="component" value="Unassembled WGS sequence"/>
</dbReference>
<dbReference type="RefSeq" id="WP_103983347.1">
    <property type="nucleotide sequence ID" value="NZ_FNVS01000008.1"/>
</dbReference>
<evidence type="ECO:0000256" key="3">
    <source>
        <dbReference type="SAM" id="SignalP"/>
    </source>
</evidence>
<dbReference type="EMBL" id="FNVS01000008">
    <property type="protein sequence ID" value="SEF87365.1"/>
    <property type="molecule type" value="Genomic_DNA"/>
</dbReference>
<dbReference type="AlphaFoldDB" id="A0A8G2BWG4"/>
<feature type="chain" id="PRO_5034307606" evidence="3">
    <location>
        <begin position="21"/>
        <end position="475"/>
    </location>
</feature>
<dbReference type="Pfam" id="PF13176">
    <property type="entry name" value="TPR_7"/>
    <property type="match status" value="1"/>
</dbReference>
<gene>
    <name evidence="4" type="ORF">SAMN05444001_108158</name>
</gene>
<organism evidence="4 5">
    <name type="scientific">Parabacteroides chinchillae</name>
    <dbReference type="NCBI Taxonomy" id="871327"/>
    <lineage>
        <taxon>Bacteria</taxon>
        <taxon>Pseudomonadati</taxon>
        <taxon>Bacteroidota</taxon>
        <taxon>Bacteroidia</taxon>
        <taxon>Bacteroidales</taxon>
        <taxon>Tannerellaceae</taxon>
        <taxon>Parabacteroides</taxon>
    </lineage>
</organism>
<sequence>MIKIISILLLAWGFCLQIKAQSSTLQQLVDKKRYAAVTARADSLTAADSADYATMSAIGQAYEGMLQYRKAFGFYTCCLNMDTSNIDMLNTLARTAINLGRVSDAKRLFYKVLSNDSTNFYANYQLARLYQQLGDYRMAIDMYHQLMDWNGVSSALYRNVGDCYTRLEEYPAAALCYFQAYNQNRENASLASALINTMLRIGGTYQQEALAICDTALYYNPDNRLLRQNKGMALYMNRMYSEADTLYAQLLAEGDSSYFTLKYGGASKYYAGQYLDAIEPLEAAYNKDTTAVEVNLLLGSALGKTFDRNRAYVLLDKAEEGLKPDEFLSNQLLGFRAETKMKDGHFREASRLYYQMWKNDPGRLDVLFNIMKMYSGGFDVNQYKNEEDRQRGLFIYVLYLSEYLESKKDKESLFYYRPLLESFYQDMFFKSVTEETMLAPDGKKSKLTVIDLRNLICKLPEMPDDFRNQLNKVKK</sequence>
<proteinExistence type="predicted"/>
<evidence type="ECO:0000313" key="5">
    <source>
        <dbReference type="Proteomes" id="UP000236725"/>
    </source>
</evidence>
<dbReference type="SUPFAM" id="SSF48452">
    <property type="entry name" value="TPR-like"/>
    <property type="match status" value="2"/>
</dbReference>
<reference evidence="4 5" key="1">
    <citation type="submission" date="2016-10" db="EMBL/GenBank/DDBJ databases">
        <authorList>
            <person name="Varghese N."/>
            <person name="Submissions S."/>
        </authorList>
    </citation>
    <scope>NUCLEOTIDE SEQUENCE [LARGE SCALE GENOMIC DNA]</scope>
    <source>
        <strain evidence="4 5">DSM 29073</strain>
    </source>
</reference>